<dbReference type="EMBL" id="VSSQ01051499">
    <property type="protein sequence ID" value="MPN05597.1"/>
    <property type="molecule type" value="Genomic_DNA"/>
</dbReference>
<evidence type="ECO:0008006" key="2">
    <source>
        <dbReference type="Google" id="ProtNLM"/>
    </source>
</evidence>
<gene>
    <name evidence="1" type="ORF">SDC9_152848</name>
</gene>
<dbReference type="AlphaFoldDB" id="A0A645EUS0"/>
<organism evidence="1">
    <name type="scientific">bioreactor metagenome</name>
    <dbReference type="NCBI Taxonomy" id="1076179"/>
    <lineage>
        <taxon>unclassified sequences</taxon>
        <taxon>metagenomes</taxon>
        <taxon>ecological metagenomes</taxon>
    </lineage>
</organism>
<proteinExistence type="predicted"/>
<name>A0A645EUS0_9ZZZZ</name>
<sequence>MNHWKDTLLKASAKMINKATDKEAKNWPPTCIGILYQPQRPASNNRQADK</sequence>
<dbReference type="InterPro" id="IPR009229">
    <property type="entry name" value="AgrD"/>
</dbReference>
<evidence type="ECO:0000313" key="1">
    <source>
        <dbReference type="EMBL" id="MPN05597.1"/>
    </source>
</evidence>
<reference evidence="1" key="1">
    <citation type="submission" date="2019-08" db="EMBL/GenBank/DDBJ databases">
        <authorList>
            <person name="Kucharzyk K."/>
            <person name="Murdoch R.W."/>
            <person name="Higgins S."/>
            <person name="Loffler F."/>
        </authorList>
    </citation>
    <scope>NUCLEOTIDE SEQUENCE</scope>
</reference>
<comment type="caution">
    <text evidence="1">The sequence shown here is derived from an EMBL/GenBank/DDBJ whole genome shotgun (WGS) entry which is preliminary data.</text>
</comment>
<accession>A0A645EUS0</accession>
<dbReference type="NCBIfam" id="TIGR04223">
    <property type="entry name" value="quorum_AgrD"/>
    <property type="match status" value="1"/>
</dbReference>
<protein>
    <recommendedName>
        <fullName evidence="2">Cyclic lactone autoinducer peptide</fullName>
    </recommendedName>
</protein>